<dbReference type="PANTHER" id="PTHR11579:SF0">
    <property type="entry name" value="PROTEIN-L-ISOASPARTATE(D-ASPARTATE) O-METHYLTRANSFERASE"/>
    <property type="match status" value="1"/>
</dbReference>
<evidence type="ECO:0000313" key="13">
    <source>
        <dbReference type="Proteomes" id="UP001500908"/>
    </source>
</evidence>
<evidence type="ECO:0000313" key="12">
    <source>
        <dbReference type="EMBL" id="GAA3729977.1"/>
    </source>
</evidence>
<keyword evidence="6 12" id="KW-0489">Methyltransferase</keyword>
<comment type="similarity">
    <text evidence="2">Belongs to the methyltransferase superfamily. L-isoaspartyl/D-aspartyl protein methyltransferase family.</text>
</comment>
<keyword evidence="13" id="KW-1185">Reference proteome</keyword>
<organism evidence="12 13">
    <name type="scientific">Salinactinospora qingdaonensis</name>
    <dbReference type="NCBI Taxonomy" id="702744"/>
    <lineage>
        <taxon>Bacteria</taxon>
        <taxon>Bacillati</taxon>
        <taxon>Actinomycetota</taxon>
        <taxon>Actinomycetes</taxon>
        <taxon>Streptosporangiales</taxon>
        <taxon>Nocardiopsidaceae</taxon>
        <taxon>Salinactinospora</taxon>
    </lineage>
</organism>
<evidence type="ECO:0000256" key="10">
    <source>
        <dbReference type="ARBA" id="ARBA00031323"/>
    </source>
</evidence>
<evidence type="ECO:0000256" key="5">
    <source>
        <dbReference type="ARBA" id="ARBA00022490"/>
    </source>
</evidence>
<dbReference type="EC" id="2.1.1.77" evidence="3"/>
<evidence type="ECO:0000256" key="8">
    <source>
        <dbReference type="ARBA" id="ARBA00022691"/>
    </source>
</evidence>
<dbReference type="InterPro" id="IPR029063">
    <property type="entry name" value="SAM-dependent_MTases_sf"/>
</dbReference>
<comment type="caution">
    <text evidence="12">The sequence shown here is derived from an EMBL/GenBank/DDBJ whole genome shotgun (WGS) entry which is preliminary data.</text>
</comment>
<comment type="subcellular location">
    <subcellularLocation>
        <location evidence="1">Cytoplasm</location>
    </subcellularLocation>
</comment>
<evidence type="ECO:0000256" key="1">
    <source>
        <dbReference type="ARBA" id="ARBA00004496"/>
    </source>
</evidence>
<evidence type="ECO:0000256" key="3">
    <source>
        <dbReference type="ARBA" id="ARBA00011890"/>
    </source>
</evidence>
<reference evidence="13" key="1">
    <citation type="journal article" date="2019" name="Int. J. Syst. Evol. Microbiol.">
        <title>The Global Catalogue of Microorganisms (GCM) 10K type strain sequencing project: providing services to taxonomists for standard genome sequencing and annotation.</title>
        <authorList>
            <consortium name="The Broad Institute Genomics Platform"/>
            <consortium name="The Broad Institute Genome Sequencing Center for Infectious Disease"/>
            <person name="Wu L."/>
            <person name="Ma J."/>
        </authorList>
    </citation>
    <scope>NUCLEOTIDE SEQUENCE [LARGE SCALE GENOMIC DNA]</scope>
    <source>
        <strain evidence="13">JCM 17137</strain>
    </source>
</reference>
<evidence type="ECO:0000256" key="9">
    <source>
        <dbReference type="ARBA" id="ARBA00030757"/>
    </source>
</evidence>
<dbReference type="CDD" id="cd02440">
    <property type="entry name" value="AdoMet_MTases"/>
    <property type="match status" value="1"/>
</dbReference>
<proteinExistence type="inferred from homology"/>
<evidence type="ECO:0000256" key="4">
    <source>
        <dbReference type="ARBA" id="ARBA00013346"/>
    </source>
</evidence>
<gene>
    <name evidence="12" type="ORF">GCM10022402_08320</name>
</gene>
<dbReference type="SUPFAM" id="SSF53335">
    <property type="entry name" value="S-adenosyl-L-methionine-dependent methyltransferases"/>
    <property type="match status" value="1"/>
</dbReference>
<dbReference type="EMBL" id="BAABDD010000003">
    <property type="protein sequence ID" value="GAA3729977.1"/>
    <property type="molecule type" value="Genomic_DNA"/>
</dbReference>
<evidence type="ECO:0000256" key="6">
    <source>
        <dbReference type="ARBA" id="ARBA00022603"/>
    </source>
</evidence>
<dbReference type="GO" id="GO:0032259">
    <property type="term" value="P:methylation"/>
    <property type="evidence" value="ECO:0007669"/>
    <property type="project" value="UniProtKB-KW"/>
</dbReference>
<dbReference type="RefSeq" id="WP_344967457.1">
    <property type="nucleotide sequence ID" value="NZ_BAABDD010000003.1"/>
</dbReference>
<dbReference type="Gene3D" id="3.40.50.150">
    <property type="entry name" value="Vaccinia Virus protein VP39"/>
    <property type="match status" value="1"/>
</dbReference>
<dbReference type="InterPro" id="IPR000682">
    <property type="entry name" value="PCMT"/>
</dbReference>
<keyword evidence="7" id="KW-0808">Transferase</keyword>
<accession>A0ABP7F7M7</accession>
<dbReference type="GO" id="GO:0008168">
    <property type="term" value="F:methyltransferase activity"/>
    <property type="evidence" value="ECO:0007669"/>
    <property type="project" value="UniProtKB-KW"/>
</dbReference>
<keyword evidence="5" id="KW-0963">Cytoplasm</keyword>
<evidence type="ECO:0000256" key="7">
    <source>
        <dbReference type="ARBA" id="ARBA00022679"/>
    </source>
</evidence>
<evidence type="ECO:0000256" key="11">
    <source>
        <dbReference type="ARBA" id="ARBA00031350"/>
    </source>
</evidence>
<dbReference type="Proteomes" id="UP001500908">
    <property type="component" value="Unassembled WGS sequence"/>
</dbReference>
<name>A0ABP7F7M7_9ACTN</name>
<evidence type="ECO:0000256" key="2">
    <source>
        <dbReference type="ARBA" id="ARBA00005369"/>
    </source>
</evidence>
<dbReference type="PANTHER" id="PTHR11579">
    <property type="entry name" value="PROTEIN-L-ISOASPARTATE O-METHYLTRANSFERASE"/>
    <property type="match status" value="1"/>
</dbReference>
<protein>
    <recommendedName>
        <fullName evidence="4">Protein-L-isoaspartate O-methyltransferase</fullName>
        <ecNumber evidence="3">2.1.1.77</ecNumber>
    </recommendedName>
    <alternativeName>
        <fullName evidence="11">L-isoaspartyl protein carboxyl methyltransferase</fullName>
    </alternativeName>
    <alternativeName>
        <fullName evidence="9">Protein L-isoaspartyl methyltransferase</fullName>
    </alternativeName>
    <alternativeName>
        <fullName evidence="10">Protein-beta-aspartate methyltransferase</fullName>
    </alternativeName>
</protein>
<sequence length="372" mass="40472">MTVPEQRWRPLARGLAARIAADHTPWHEVFAATPRHVFVPEYWDRSTGEPQRITSASPEWPAGVYADDALATRLQQHPDYPGVWVATSSSTRPSLMLSMLEALDVAPGMRVLEIGTGTGYNTALLAVRLGGEHVVSLDLDPELVEAARRRLATLGLHPTVVTADGMTGWPDGAPYDRVIATHAVERIPQTWVAQTRPGGVILADVRSVANPSIGRIARLTVNADGSATGDFAHPDSGGFMAARHSLHAPTLDFGLHTRDLRDATPRSSPVGGAVLHEPGLAFALWSRVPQITISHADETLVSVPDGSWASAPEQPGKVHIAGPRDLWSEVEAAWEWWHSHGRPDIDRFRLTVIPDGQQRLWVDTPQQPVLPD</sequence>
<keyword evidence="8" id="KW-0949">S-adenosyl-L-methionine</keyword>
<dbReference type="Pfam" id="PF01135">
    <property type="entry name" value="PCMT"/>
    <property type="match status" value="1"/>
</dbReference>